<proteinExistence type="predicted"/>
<dbReference type="InterPro" id="IPR037002">
    <property type="entry name" value="Microviridae_protein_F_sf"/>
</dbReference>
<comment type="caution">
    <text evidence="1">The sequence shown here is derived from an EMBL/GenBank/DDBJ whole genome shotgun (WGS) entry which is preliminary data.</text>
</comment>
<dbReference type="Proteomes" id="UP001548832">
    <property type="component" value="Unassembled WGS sequence"/>
</dbReference>
<name>A0ABV2DNQ0_9HYPH</name>
<gene>
    <name evidence="1" type="ORF">ABVQ20_32060</name>
</gene>
<dbReference type="RefSeq" id="WP_354463701.1">
    <property type="nucleotide sequence ID" value="NZ_JBEWSZ010000004.1"/>
</dbReference>
<evidence type="ECO:0008006" key="3">
    <source>
        <dbReference type="Google" id="ProtNLM"/>
    </source>
</evidence>
<evidence type="ECO:0000313" key="2">
    <source>
        <dbReference type="Proteomes" id="UP001548832"/>
    </source>
</evidence>
<keyword evidence="2" id="KW-1185">Reference proteome</keyword>
<organism evidence="1 2">
    <name type="scientific">Mesorhizobium shangrilense</name>
    <dbReference type="NCBI Taxonomy" id="460060"/>
    <lineage>
        <taxon>Bacteria</taxon>
        <taxon>Pseudomonadati</taxon>
        <taxon>Pseudomonadota</taxon>
        <taxon>Alphaproteobacteria</taxon>
        <taxon>Hyphomicrobiales</taxon>
        <taxon>Phyllobacteriaceae</taxon>
        <taxon>Mesorhizobium</taxon>
    </lineage>
</organism>
<dbReference type="Gene3D" id="2.60.169.10">
    <property type="entry name" value="Microviridae F protein"/>
    <property type="match status" value="1"/>
</dbReference>
<dbReference type="EMBL" id="JBEWSZ010000004">
    <property type="protein sequence ID" value="MET2831592.1"/>
    <property type="molecule type" value="Genomic_DNA"/>
</dbReference>
<evidence type="ECO:0000313" key="1">
    <source>
        <dbReference type="EMBL" id="MET2831592.1"/>
    </source>
</evidence>
<reference evidence="1 2" key="1">
    <citation type="submission" date="2024-06" db="EMBL/GenBank/DDBJ databases">
        <authorList>
            <person name="Kim D.-U."/>
        </authorList>
    </citation>
    <scope>NUCLEOTIDE SEQUENCE [LARGE SCALE GENOMIC DNA]</scope>
    <source>
        <strain evidence="1 2">KACC15460</strain>
    </source>
</reference>
<protein>
    <recommendedName>
        <fullName evidence="3">Major capsid protein</fullName>
    </recommendedName>
</protein>
<accession>A0ABV2DNQ0</accession>
<sequence>MNATRKQSVPIDIPRTMRVQTGRGITSLPAGKMVPIFACGLHREDSIPGNLLRCSFELEETVEILMNAVRVDVKAYIVPTLAFDRFQGSMDILNRAYEGQPAIDGGAVIPFVETVVGPAYKSNDIMVYLGKHYKVGGAINTAYTEAYNLIWNHRATNRSKSLTPRTRLQANLAPAFWNHENFKHVVPDFDQAKADGVVALNVVNTQLPVKGIGIGAGNFTNSGSIVYTGSAANDMPVGTPNSANGIFIKGQSAGAIGAANRPQIFAEMAANGISISLSNIELAKKTQAFARMREEYAGHSDEYIINILMDGITVPDQALKDPILVAEASTIFGMAKRYATNSGNLTDSVVNGATFVDLNIRVPRINTGGVLMIVAEITPEQLFERQKDAFLYMTNNENDRPKFIRDYLDPEKVSVVPCDYVDIDHATPTQTFGYAPMGYQWNSTAPHIGGKFYRPQANAAFDEDRQRFWASETINPTLGPDFYLCTSIHTKPFAVTNQDIAEVVMQGDLIIQGNTQFGPALIEASNDYAKVLAEVDQSRIVKP</sequence>